<evidence type="ECO:0000256" key="2">
    <source>
        <dbReference type="ARBA" id="ARBA00023125"/>
    </source>
</evidence>
<dbReference type="Proteomes" id="UP001143362">
    <property type="component" value="Unassembled WGS sequence"/>
</dbReference>
<feature type="DNA-binding region" description="H-T-H motif" evidence="4">
    <location>
        <begin position="26"/>
        <end position="45"/>
    </location>
</feature>
<reference evidence="6" key="1">
    <citation type="submission" date="2019-02" db="EMBL/GenBank/DDBJ databases">
        <authorList>
            <person name="Li S.-H."/>
        </authorList>
    </citation>
    <scope>NUCLEOTIDE SEQUENCE</scope>
    <source>
        <strain evidence="6">IMCC14734</strain>
    </source>
</reference>
<dbReference type="PRINTS" id="PR00455">
    <property type="entry name" value="HTHTETR"/>
</dbReference>
<dbReference type="RefSeq" id="WP_279246232.1">
    <property type="nucleotide sequence ID" value="NZ_SHNN01000003.1"/>
</dbReference>
<evidence type="ECO:0000256" key="4">
    <source>
        <dbReference type="PROSITE-ProRule" id="PRU00335"/>
    </source>
</evidence>
<dbReference type="PANTHER" id="PTHR30055:SF234">
    <property type="entry name" value="HTH-TYPE TRANSCRIPTIONAL REGULATOR BETI"/>
    <property type="match status" value="1"/>
</dbReference>
<accession>A0ABT3TIS5</accession>
<keyword evidence="7" id="KW-1185">Reference proteome</keyword>
<dbReference type="EMBL" id="SHNN01000003">
    <property type="protein sequence ID" value="MCX2982207.1"/>
    <property type="molecule type" value="Genomic_DNA"/>
</dbReference>
<dbReference type="InterPro" id="IPR050109">
    <property type="entry name" value="HTH-type_TetR-like_transc_reg"/>
</dbReference>
<comment type="caution">
    <text evidence="6">The sequence shown here is derived from an EMBL/GenBank/DDBJ whole genome shotgun (WGS) entry which is preliminary data.</text>
</comment>
<gene>
    <name evidence="6" type="ORF">EYC98_15200</name>
</gene>
<dbReference type="Pfam" id="PF09209">
    <property type="entry name" value="CecR_C"/>
    <property type="match status" value="1"/>
</dbReference>
<sequence length="194" mass="21503">MTDQTTDTLLKCSARLFAERGFAGTSMRQIAREAGITQAAIYHHFANKQALYVAAVSHLHRDKIGGVQEIRESTAAPAQKLTQFILLMLQQLDADPDFRHIFFRELIEGDEARLQDLAANVFPEIAQMVESLMQELAPHLDSHLTMLSISGLILLHLEARPLSLLLTGGAEDKTRLPILAEHITTLLLNGVRTA</sequence>
<keyword evidence="1" id="KW-0805">Transcription regulation</keyword>
<dbReference type="InterPro" id="IPR001647">
    <property type="entry name" value="HTH_TetR"/>
</dbReference>
<dbReference type="Gene3D" id="1.10.357.10">
    <property type="entry name" value="Tetracycline Repressor, domain 2"/>
    <property type="match status" value="1"/>
</dbReference>
<dbReference type="InterPro" id="IPR015292">
    <property type="entry name" value="Tscrpt_reg_YbiH_C"/>
</dbReference>
<name>A0ABT3TIS5_9GAMM</name>
<feature type="domain" description="HTH tetR-type" evidence="5">
    <location>
        <begin position="3"/>
        <end position="63"/>
    </location>
</feature>
<proteinExistence type="predicted"/>
<dbReference type="SUPFAM" id="SSF46689">
    <property type="entry name" value="Homeodomain-like"/>
    <property type="match status" value="1"/>
</dbReference>
<evidence type="ECO:0000313" key="7">
    <source>
        <dbReference type="Proteomes" id="UP001143362"/>
    </source>
</evidence>
<protein>
    <submittedName>
        <fullName evidence="6">TetR family transcriptional regulator</fullName>
    </submittedName>
</protein>
<evidence type="ECO:0000313" key="6">
    <source>
        <dbReference type="EMBL" id="MCX2982207.1"/>
    </source>
</evidence>
<dbReference type="PANTHER" id="PTHR30055">
    <property type="entry name" value="HTH-TYPE TRANSCRIPTIONAL REGULATOR RUTR"/>
    <property type="match status" value="1"/>
</dbReference>
<keyword evidence="3" id="KW-0804">Transcription</keyword>
<dbReference type="InterPro" id="IPR023772">
    <property type="entry name" value="DNA-bd_HTH_TetR-type_CS"/>
</dbReference>
<keyword evidence="2 4" id="KW-0238">DNA-binding</keyword>
<dbReference type="InterPro" id="IPR036271">
    <property type="entry name" value="Tet_transcr_reg_TetR-rel_C_sf"/>
</dbReference>
<evidence type="ECO:0000256" key="1">
    <source>
        <dbReference type="ARBA" id="ARBA00023015"/>
    </source>
</evidence>
<evidence type="ECO:0000256" key="3">
    <source>
        <dbReference type="ARBA" id="ARBA00023163"/>
    </source>
</evidence>
<dbReference type="PROSITE" id="PS50977">
    <property type="entry name" value="HTH_TETR_2"/>
    <property type="match status" value="1"/>
</dbReference>
<dbReference type="InterPro" id="IPR009057">
    <property type="entry name" value="Homeodomain-like_sf"/>
</dbReference>
<dbReference type="SUPFAM" id="SSF48498">
    <property type="entry name" value="Tetracyclin repressor-like, C-terminal domain"/>
    <property type="match status" value="1"/>
</dbReference>
<organism evidence="6 7">
    <name type="scientific">Candidatus Litorirhabdus singularis</name>
    <dbReference type="NCBI Taxonomy" id="2518993"/>
    <lineage>
        <taxon>Bacteria</taxon>
        <taxon>Pseudomonadati</taxon>
        <taxon>Pseudomonadota</taxon>
        <taxon>Gammaproteobacteria</taxon>
        <taxon>Cellvibrionales</taxon>
        <taxon>Halieaceae</taxon>
        <taxon>Candidatus Litorirhabdus</taxon>
    </lineage>
</organism>
<evidence type="ECO:0000259" key="5">
    <source>
        <dbReference type="PROSITE" id="PS50977"/>
    </source>
</evidence>
<dbReference type="PROSITE" id="PS01081">
    <property type="entry name" value="HTH_TETR_1"/>
    <property type="match status" value="1"/>
</dbReference>
<dbReference type="Pfam" id="PF00440">
    <property type="entry name" value="TetR_N"/>
    <property type="match status" value="1"/>
</dbReference>